<protein>
    <submittedName>
        <fullName evidence="2">Capsid protein</fullName>
    </submittedName>
</protein>
<keyword evidence="3" id="KW-1185">Reference proteome</keyword>
<dbReference type="RefSeq" id="WP_125322047.1">
    <property type="nucleotide sequence ID" value="NZ_AP024889.1"/>
</dbReference>
<name>A0A3R9EHT8_9VIBR</name>
<dbReference type="AlphaFoldDB" id="A0A3R9EHT8"/>
<evidence type="ECO:0000256" key="1">
    <source>
        <dbReference type="SAM" id="MobiDB-lite"/>
    </source>
</evidence>
<feature type="region of interest" description="Disordered" evidence="1">
    <location>
        <begin position="268"/>
        <end position="292"/>
    </location>
</feature>
<dbReference type="EMBL" id="RSFA01000055">
    <property type="protein sequence ID" value="RSD30727.1"/>
    <property type="molecule type" value="Genomic_DNA"/>
</dbReference>
<comment type="caution">
    <text evidence="2">The sequence shown here is derived from an EMBL/GenBank/DDBJ whole genome shotgun (WGS) entry which is preliminary data.</text>
</comment>
<evidence type="ECO:0000313" key="3">
    <source>
        <dbReference type="Proteomes" id="UP000269041"/>
    </source>
</evidence>
<dbReference type="OrthoDB" id="5625143at2"/>
<dbReference type="InterPro" id="IPR009228">
    <property type="entry name" value="Capsid_scaffold_GpO"/>
</dbReference>
<gene>
    <name evidence="2" type="ORF">EJA03_12545</name>
</gene>
<feature type="region of interest" description="Disordered" evidence="1">
    <location>
        <begin position="218"/>
        <end position="240"/>
    </location>
</feature>
<sequence>MSKTSDWKIVATEGATVDGRQITAAWIKDMASLYSTSEYTAMIWPEHARSHWNVFEGKNWGVVEELKAEKKDGKLRLFAKITPNQYLLDANQDGQKLFTSIEPNPDYKGEGRCYLMGLAVTDSPASTGTDRLEFSRKQGEVTKIECSELEELDVSECFTTNPISKFFSDLAKHFQSGGALPEITPVEPEPEDIDVTPEQLEALFDKKFSALKTELKDELKQEFSQQNPKPEPEPEVNTGETVEQFSAALDDKLNPLVETVNGLVSKFNKLSQEVPGQEPGGEGASDKMEGVF</sequence>
<evidence type="ECO:0000313" key="2">
    <source>
        <dbReference type="EMBL" id="RSD30727.1"/>
    </source>
</evidence>
<dbReference type="Pfam" id="PF05929">
    <property type="entry name" value="Phage_GPO"/>
    <property type="match status" value="1"/>
</dbReference>
<dbReference type="Proteomes" id="UP000269041">
    <property type="component" value="Unassembled WGS sequence"/>
</dbReference>
<reference evidence="2 3" key="1">
    <citation type="submission" date="2018-12" db="EMBL/GenBank/DDBJ databases">
        <title>Genomic taxonomy of the Vibrionaceae family.</title>
        <authorList>
            <person name="Gomez-Gil B."/>
            <person name="Enciso-Ibarra K."/>
        </authorList>
    </citation>
    <scope>NUCLEOTIDE SEQUENCE [LARGE SCALE GENOMIC DNA]</scope>
    <source>
        <strain evidence="2 3">CAIM 594</strain>
    </source>
</reference>
<accession>A0A3R9EHT8</accession>
<organism evidence="2 3">
    <name type="scientific">Vibrio pectenicida</name>
    <dbReference type="NCBI Taxonomy" id="62763"/>
    <lineage>
        <taxon>Bacteria</taxon>
        <taxon>Pseudomonadati</taxon>
        <taxon>Pseudomonadota</taxon>
        <taxon>Gammaproteobacteria</taxon>
        <taxon>Vibrionales</taxon>
        <taxon>Vibrionaceae</taxon>
        <taxon>Vibrio</taxon>
    </lineage>
</organism>
<proteinExistence type="predicted"/>